<dbReference type="InterPro" id="IPR001695">
    <property type="entry name" value="Lysyl_oxidase"/>
</dbReference>
<reference evidence="2" key="1">
    <citation type="journal article" date="2014" name="Int. J. Syst. Evol. Microbiol.">
        <title>Complete genome sequence of Corynebacterium casei LMG S-19264T (=DSM 44701T), isolated from a smear-ripened cheese.</title>
        <authorList>
            <consortium name="US DOE Joint Genome Institute (JGI-PGF)"/>
            <person name="Walter F."/>
            <person name="Albersmeier A."/>
            <person name="Kalinowski J."/>
            <person name="Ruckert C."/>
        </authorList>
    </citation>
    <scope>NUCLEOTIDE SEQUENCE</scope>
    <source>
        <strain evidence="2">JCM 3090</strain>
    </source>
</reference>
<dbReference type="AlphaFoldDB" id="A0A8J3BEJ1"/>
<dbReference type="Pfam" id="PF01186">
    <property type="entry name" value="Lysyl_oxidase"/>
    <property type="match status" value="1"/>
</dbReference>
<name>A0A8J3BEJ1_9ACTN</name>
<feature type="region of interest" description="Disordered" evidence="1">
    <location>
        <begin position="208"/>
        <end position="236"/>
    </location>
</feature>
<proteinExistence type="predicted"/>
<dbReference type="GO" id="GO:0005507">
    <property type="term" value="F:copper ion binding"/>
    <property type="evidence" value="ECO:0007669"/>
    <property type="project" value="InterPro"/>
</dbReference>
<dbReference type="EMBL" id="BMQB01000008">
    <property type="protein sequence ID" value="GGK02890.1"/>
    <property type="molecule type" value="Genomic_DNA"/>
</dbReference>
<dbReference type="GO" id="GO:0016641">
    <property type="term" value="F:oxidoreductase activity, acting on the CH-NH2 group of donors, oxygen as acceptor"/>
    <property type="evidence" value="ECO:0007669"/>
    <property type="project" value="InterPro"/>
</dbReference>
<accession>A0A8J3BEJ1</accession>
<evidence type="ECO:0000313" key="2">
    <source>
        <dbReference type="EMBL" id="GGK02890.1"/>
    </source>
</evidence>
<comment type="caution">
    <text evidence="2">The sequence shown here is derived from an EMBL/GenBank/DDBJ whole genome shotgun (WGS) entry which is preliminary data.</text>
</comment>
<organism evidence="2 3">
    <name type="scientific">Pilimelia anulata</name>
    <dbReference type="NCBI Taxonomy" id="53371"/>
    <lineage>
        <taxon>Bacteria</taxon>
        <taxon>Bacillati</taxon>
        <taxon>Actinomycetota</taxon>
        <taxon>Actinomycetes</taxon>
        <taxon>Micromonosporales</taxon>
        <taxon>Micromonosporaceae</taxon>
        <taxon>Pilimelia</taxon>
    </lineage>
</organism>
<reference evidence="2" key="2">
    <citation type="submission" date="2020-09" db="EMBL/GenBank/DDBJ databases">
        <authorList>
            <person name="Sun Q."/>
            <person name="Ohkuma M."/>
        </authorList>
    </citation>
    <scope>NUCLEOTIDE SEQUENCE</scope>
    <source>
        <strain evidence="2">JCM 3090</strain>
    </source>
</reference>
<evidence type="ECO:0000256" key="1">
    <source>
        <dbReference type="SAM" id="MobiDB-lite"/>
    </source>
</evidence>
<dbReference type="Proteomes" id="UP000649739">
    <property type="component" value="Unassembled WGS sequence"/>
</dbReference>
<gene>
    <name evidence="2" type="ORF">GCM10010123_36090</name>
</gene>
<keyword evidence="3" id="KW-1185">Reference proteome</keyword>
<evidence type="ECO:0000313" key="3">
    <source>
        <dbReference type="Proteomes" id="UP000649739"/>
    </source>
</evidence>
<protein>
    <submittedName>
        <fullName evidence="2">Uncharacterized protein</fullName>
    </submittedName>
</protein>
<sequence length="465" mass="50069">MATFETTTEATIDPDAGLAYGDLDMYLISGANPIELHVRRAAYDKPVEARIVRDKGDAGKDVLLADGLAADLNKLDHFFDITVTNSRGAVVADIDQALCLNGADTRMAPDAPAANPYPVACKANPFAQSNVWGMPRKWGLMPFFGDDNEVGLPLRVGAYSVRVSVTAPYRAAFGIPDAQAEASLKLSVVNGKDGDAGRALSPAARQKLRLDGPPGEQPGRVKWHKGPQGVPPNAPKPDLRAVPAWDISTDHGTTADGVEDRDMVKFGSTVWVDGDAPLFVDGFRTTNEPYMDAYQYFLDAAGNEVGYVNVGKMEWDPRPLHLHWHFQDFAGYQLLKQDGSLAIKSAKEAFCIANTDQVDLLGKNAVLRPGNLGLRVNECGGESEMEVSQRLDVGWGDTYGPERPDQEFDITDIPNGTYLIKVTANPNGSLHELSTANNSSLRTIVLGGRKGARTVTAPPVGKINA</sequence>